<dbReference type="EMBL" id="CAKAEH010000667">
    <property type="protein sequence ID" value="CAG9531608.1"/>
    <property type="molecule type" value="Genomic_DNA"/>
</dbReference>
<reference evidence="1" key="1">
    <citation type="submission" date="2021-09" db="EMBL/GenBank/DDBJ databases">
        <authorList>
            <consortium name="Pathogen Informatics"/>
        </authorList>
    </citation>
    <scope>NUCLEOTIDE SEQUENCE</scope>
</reference>
<dbReference type="AlphaFoldDB" id="A0A8J2LYH3"/>
<dbReference type="SUPFAM" id="SSF53098">
    <property type="entry name" value="Ribonuclease H-like"/>
    <property type="match status" value="1"/>
</dbReference>
<dbReference type="InterPro" id="IPR012337">
    <property type="entry name" value="RNaseH-like_sf"/>
</dbReference>
<sequence length="436" mass="49343">MRAISFSRFINWPRPLQFVISTYPVIGKRTFTVVCNNPQSTIHANVRNVRGRHDTSSSSEGRSLYSSEASNNWNNVPVVKAFAHVPNNSNYPIIAIYWDDSSKCNRFKKQPGRSITKAEIEVVCLALKQAVFQMNLPRVHIVTNSKFVWKHFGKISLWWSLDEFLQQKSMTFSSCSAEAQDLYRLLHMIDATIEYNSSTKETAKKFFENVVGKEGSRGVSDIIPEKKLASETFSSKTVLSKLQKSADKSLFVSETSSAADSKNYASKNLLGDSIPIVYTCGVLHIEGNEKKYVKAGYGVYWPHALELGTGKRYNFYPVTLVRCQLQAIIDALQQAVDQNYHSIVLRTDSVSFLVHHSRQWLKANGSYVRYHDQYVRIMDLCKDIKVRFQPASDRVALSQAEALAENGICLPTPSRRSQKKMYDNKTSSATDIKCSL</sequence>
<comment type="caution">
    <text evidence="1">The sequence shown here is derived from an EMBL/GenBank/DDBJ whole genome shotgun (WGS) entry which is preliminary data.</text>
</comment>
<accession>A0A8J2LYH3</accession>
<dbReference type="GO" id="GO:0003676">
    <property type="term" value="F:nucleic acid binding"/>
    <property type="evidence" value="ECO:0007669"/>
    <property type="project" value="InterPro"/>
</dbReference>
<dbReference type="OrthoDB" id="407198at2759"/>
<organism evidence="1 2">
    <name type="scientific">Cercopithifilaria johnstoni</name>
    <dbReference type="NCBI Taxonomy" id="2874296"/>
    <lineage>
        <taxon>Eukaryota</taxon>
        <taxon>Metazoa</taxon>
        <taxon>Ecdysozoa</taxon>
        <taxon>Nematoda</taxon>
        <taxon>Chromadorea</taxon>
        <taxon>Rhabditida</taxon>
        <taxon>Spirurina</taxon>
        <taxon>Spiruromorpha</taxon>
        <taxon>Filarioidea</taxon>
        <taxon>Onchocercidae</taxon>
        <taxon>Cercopithifilaria</taxon>
    </lineage>
</organism>
<dbReference type="Gene3D" id="3.30.420.10">
    <property type="entry name" value="Ribonuclease H-like superfamily/Ribonuclease H"/>
    <property type="match status" value="1"/>
</dbReference>
<evidence type="ECO:0008006" key="3">
    <source>
        <dbReference type="Google" id="ProtNLM"/>
    </source>
</evidence>
<proteinExistence type="predicted"/>
<evidence type="ECO:0000313" key="1">
    <source>
        <dbReference type="EMBL" id="CAG9531608.1"/>
    </source>
</evidence>
<evidence type="ECO:0000313" key="2">
    <source>
        <dbReference type="Proteomes" id="UP000746747"/>
    </source>
</evidence>
<name>A0A8J2LYH3_9BILA</name>
<dbReference type="Proteomes" id="UP000746747">
    <property type="component" value="Unassembled WGS sequence"/>
</dbReference>
<gene>
    <name evidence="1" type="ORF">CJOHNSTONI_LOCUS1990</name>
</gene>
<dbReference type="InterPro" id="IPR036397">
    <property type="entry name" value="RNaseH_sf"/>
</dbReference>
<keyword evidence="2" id="KW-1185">Reference proteome</keyword>
<protein>
    <recommendedName>
        <fullName evidence="3">RNase H type-1 domain-containing protein</fullName>
    </recommendedName>
</protein>